<accession>A0A4S8R027</accession>
<sequence>MLDYSALNFFRTKHVGLTPVYPELFDYMQNDFEGAEYQPNMLSQCDSITLYSSRNKVFMAREEVEASNMTCFDSKKDVPGLINQLSSPQTRERDRIKTRKEQYFLFAGDSATMAMANHTPGTTFVTNHGNTLYRLEANMLNLQERGAFNKRYNYWIIENKGEATNADSNSDDERSNLFAGFDIEDTVDDGFSKSSGLQNRA</sequence>
<proteinExistence type="predicted"/>
<dbReference type="OrthoDB" id="3599542at2759"/>
<evidence type="ECO:0000313" key="2">
    <source>
        <dbReference type="Proteomes" id="UP000308671"/>
    </source>
</evidence>
<gene>
    <name evidence="1" type="ORF">BGAL_0201g00040</name>
</gene>
<evidence type="ECO:0000313" key="1">
    <source>
        <dbReference type="EMBL" id="THV49305.1"/>
    </source>
</evidence>
<dbReference type="AlphaFoldDB" id="A0A4S8R027"/>
<reference evidence="1 2" key="1">
    <citation type="submission" date="2017-12" db="EMBL/GenBank/DDBJ databases">
        <title>Comparative genomics of Botrytis spp.</title>
        <authorList>
            <person name="Valero-Jimenez C.A."/>
            <person name="Tapia P."/>
            <person name="Veloso J."/>
            <person name="Silva-Moreno E."/>
            <person name="Staats M."/>
            <person name="Valdes J.H."/>
            <person name="Van Kan J.A.L."/>
        </authorList>
    </citation>
    <scope>NUCLEOTIDE SEQUENCE [LARGE SCALE GENOMIC DNA]</scope>
    <source>
        <strain evidence="1 2">MUCL435</strain>
    </source>
</reference>
<name>A0A4S8R027_9HELO</name>
<organism evidence="1 2">
    <name type="scientific">Botrytis galanthina</name>
    <dbReference type="NCBI Taxonomy" id="278940"/>
    <lineage>
        <taxon>Eukaryota</taxon>
        <taxon>Fungi</taxon>
        <taxon>Dikarya</taxon>
        <taxon>Ascomycota</taxon>
        <taxon>Pezizomycotina</taxon>
        <taxon>Leotiomycetes</taxon>
        <taxon>Helotiales</taxon>
        <taxon>Sclerotiniaceae</taxon>
        <taxon>Botrytis</taxon>
    </lineage>
</organism>
<dbReference type="Proteomes" id="UP000308671">
    <property type="component" value="Unassembled WGS sequence"/>
</dbReference>
<dbReference type="EMBL" id="PQXL01000201">
    <property type="protein sequence ID" value="THV49305.1"/>
    <property type="molecule type" value="Genomic_DNA"/>
</dbReference>
<keyword evidence="2" id="KW-1185">Reference proteome</keyword>
<protein>
    <submittedName>
        <fullName evidence="1">Uncharacterized protein</fullName>
    </submittedName>
</protein>
<comment type="caution">
    <text evidence="1">The sequence shown here is derived from an EMBL/GenBank/DDBJ whole genome shotgun (WGS) entry which is preliminary data.</text>
</comment>